<dbReference type="InterPro" id="IPR000183">
    <property type="entry name" value="Orn/DAP/Arg_de-COase"/>
</dbReference>
<proteinExistence type="inferred from homology"/>
<dbReference type="Pfam" id="PF00278">
    <property type="entry name" value="Orn_DAP_Arg_deC"/>
    <property type="match status" value="1"/>
</dbReference>
<keyword evidence="2" id="KW-0210">Decarboxylase</keyword>
<sequence>MSAKNFIDRELAEQIQSKVGTPCYVYSEAALRESAAKVLAFPNAYGLTARYAMKASPNSNILRLFASMGLHFDASSGYEVRRAIAAGIEPQRISLSTQELPEDFDSLVESGISVNICSISQLKRYGAALPGGKVGLRFNPGLGSGGTQRTNVGGPASSFGIWHEQLDEVKQLVEKYDLDVFRIHSHIGSGSDPEVWIRVVSMNLDLVDAFPSVTHLNLGGGYKVGRVEGEKTTDLQVIGKKMKVEFEEFANRTGRKIHLEVEPGTYLVANCTSILSRVQDETATGESGYKFLKLDTGMTDNTRPSMYGAQHPMWVLPADDSKRGEEDYIVVGHCCESGDILTPAPGDPEALSPRRLTEARLGDYFVIGGAGAYCSSMSSKNYNSFPESAEVLVREGGRVAVIRERQPLEQIWANEVAVL</sequence>
<feature type="domain" description="Orn/DAP/Arg decarboxylase 2 C-terminal" evidence="7">
    <location>
        <begin position="23"/>
        <end position="371"/>
    </location>
</feature>
<evidence type="ECO:0000313" key="10">
    <source>
        <dbReference type="Proteomes" id="UP000622317"/>
    </source>
</evidence>
<evidence type="ECO:0000259" key="8">
    <source>
        <dbReference type="Pfam" id="PF02784"/>
    </source>
</evidence>
<dbReference type="Gene3D" id="2.40.37.10">
    <property type="entry name" value="Lyase, Ornithine Decarboxylase, Chain A, domain 1"/>
    <property type="match status" value="1"/>
</dbReference>
<dbReference type="RefSeq" id="WP_191617588.1">
    <property type="nucleotide sequence ID" value="NZ_JACYFG010000036.1"/>
</dbReference>
<dbReference type="EMBL" id="JACYFG010000036">
    <property type="protein sequence ID" value="MBD5780487.1"/>
    <property type="molecule type" value="Genomic_DNA"/>
</dbReference>
<dbReference type="SUPFAM" id="SSF51419">
    <property type="entry name" value="PLP-binding barrel"/>
    <property type="match status" value="1"/>
</dbReference>
<dbReference type="InterPro" id="IPR029066">
    <property type="entry name" value="PLP-binding_barrel"/>
</dbReference>
<feature type="modified residue" description="N6-(pyridoxal phosphate)lysine" evidence="5">
    <location>
        <position position="54"/>
    </location>
</feature>
<dbReference type="InterPro" id="IPR009006">
    <property type="entry name" value="Ala_racemase/Decarboxylase_C"/>
</dbReference>
<dbReference type="SUPFAM" id="SSF50621">
    <property type="entry name" value="Alanine racemase C-terminal domain-like"/>
    <property type="match status" value="1"/>
</dbReference>
<evidence type="ECO:0000256" key="1">
    <source>
        <dbReference type="ARBA" id="ARBA00001933"/>
    </source>
</evidence>
<dbReference type="PANTHER" id="PTHR43727">
    <property type="entry name" value="DIAMINOPIMELATE DECARBOXYLASE"/>
    <property type="match status" value="1"/>
</dbReference>
<protein>
    <submittedName>
        <fullName evidence="9">Diaminopimelate decarboxylase</fullName>
    </submittedName>
</protein>
<dbReference type="PRINTS" id="PR01179">
    <property type="entry name" value="ODADCRBXLASE"/>
</dbReference>
<comment type="caution">
    <text evidence="9">The sequence shown here is derived from an EMBL/GenBank/DDBJ whole genome shotgun (WGS) entry which is preliminary data.</text>
</comment>
<dbReference type="PRINTS" id="PR01181">
    <property type="entry name" value="DAPDCRBXLASE"/>
</dbReference>
<dbReference type="InterPro" id="IPR022643">
    <property type="entry name" value="De-COase2_C"/>
</dbReference>
<evidence type="ECO:0000256" key="3">
    <source>
        <dbReference type="ARBA" id="ARBA00022898"/>
    </source>
</evidence>
<gene>
    <name evidence="9" type="ORF">IEN85_13385</name>
</gene>
<dbReference type="Gene3D" id="3.20.20.10">
    <property type="entry name" value="Alanine racemase"/>
    <property type="match status" value="1"/>
</dbReference>
<keyword evidence="3 5" id="KW-0663">Pyridoxal phosphate</keyword>
<dbReference type="PANTHER" id="PTHR43727:SF2">
    <property type="entry name" value="GROUP IV DECARBOXYLASE"/>
    <property type="match status" value="1"/>
</dbReference>
<accession>A0A927F8W7</accession>
<name>A0A927F8W7_9BACT</name>
<evidence type="ECO:0000256" key="4">
    <source>
        <dbReference type="ARBA" id="ARBA00023239"/>
    </source>
</evidence>
<dbReference type="InterPro" id="IPR002986">
    <property type="entry name" value="DAP_deCOOHase_LysA"/>
</dbReference>
<dbReference type="CDD" id="cd06828">
    <property type="entry name" value="PLPDE_III_DapDC"/>
    <property type="match status" value="1"/>
</dbReference>
<dbReference type="Pfam" id="PF02784">
    <property type="entry name" value="Orn_Arg_deC_N"/>
    <property type="match status" value="1"/>
</dbReference>
<evidence type="ECO:0000313" key="9">
    <source>
        <dbReference type="EMBL" id="MBD5780487.1"/>
    </source>
</evidence>
<feature type="domain" description="Orn/DAP/Arg decarboxylase 2 N-terminal" evidence="8">
    <location>
        <begin position="40"/>
        <end position="269"/>
    </location>
</feature>
<comment type="similarity">
    <text evidence="6">Belongs to the Orn/Lys/Arg decarboxylase class-II family.</text>
</comment>
<organism evidence="9 10">
    <name type="scientific">Pelagicoccus enzymogenes</name>
    <dbReference type="NCBI Taxonomy" id="2773457"/>
    <lineage>
        <taxon>Bacteria</taxon>
        <taxon>Pseudomonadati</taxon>
        <taxon>Verrucomicrobiota</taxon>
        <taxon>Opitutia</taxon>
        <taxon>Puniceicoccales</taxon>
        <taxon>Pelagicoccaceae</taxon>
        <taxon>Pelagicoccus</taxon>
    </lineage>
</organism>
<evidence type="ECO:0000256" key="5">
    <source>
        <dbReference type="PIRSR" id="PIRSR600183-50"/>
    </source>
</evidence>
<keyword evidence="10" id="KW-1185">Reference proteome</keyword>
<evidence type="ECO:0000256" key="2">
    <source>
        <dbReference type="ARBA" id="ARBA00022793"/>
    </source>
</evidence>
<dbReference type="AlphaFoldDB" id="A0A927F8W7"/>
<dbReference type="GO" id="GO:0008836">
    <property type="term" value="F:diaminopimelate decarboxylase activity"/>
    <property type="evidence" value="ECO:0007669"/>
    <property type="project" value="InterPro"/>
</dbReference>
<comment type="cofactor">
    <cofactor evidence="1 5">
        <name>pyridoxal 5'-phosphate</name>
        <dbReference type="ChEBI" id="CHEBI:597326"/>
    </cofactor>
</comment>
<dbReference type="InterPro" id="IPR022644">
    <property type="entry name" value="De-COase2_N"/>
</dbReference>
<evidence type="ECO:0000259" key="7">
    <source>
        <dbReference type="Pfam" id="PF00278"/>
    </source>
</evidence>
<keyword evidence="4" id="KW-0456">Lyase</keyword>
<dbReference type="GO" id="GO:0009089">
    <property type="term" value="P:lysine biosynthetic process via diaminopimelate"/>
    <property type="evidence" value="ECO:0007669"/>
    <property type="project" value="InterPro"/>
</dbReference>
<reference evidence="9" key="1">
    <citation type="submission" date="2020-09" db="EMBL/GenBank/DDBJ databases">
        <title>Pelagicoccus enzymogenes sp. nov. with an EPS production, isolated from marine sediment.</title>
        <authorList>
            <person name="Feng X."/>
        </authorList>
    </citation>
    <scope>NUCLEOTIDE SEQUENCE</scope>
    <source>
        <strain evidence="9">NFK12</strain>
    </source>
</reference>
<feature type="active site" description="Proton donor" evidence="5">
    <location>
        <position position="335"/>
    </location>
</feature>
<evidence type="ECO:0000256" key="6">
    <source>
        <dbReference type="RuleBase" id="RU003737"/>
    </source>
</evidence>
<dbReference type="Proteomes" id="UP000622317">
    <property type="component" value="Unassembled WGS sequence"/>
</dbReference>